<dbReference type="AlphaFoldDB" id="A0A3D8I4X9"/>
<accession>A0A3D8I4X9</accession>
<sequence>ITPHSLGLLREEALECYNHALECVVWEAIDEEAQSLQKSCFAAELYLAAAIKYQSPLAFYLAAQNYAPSGRTNESLRYALIPYNASLRCAIALGNTEALDTLISNYENGTRMMRQSPLQVNLLESYKKKRAKDLINGLDPYFDEKFSPELIIDLGGYTVSMAYGGTIVYPGISRLIKGENYYNITIKDPRDKDSTPQSIKEYYLKVWEMLVAVGNDLIIFKNISVRQILAYKIYSNLTYGLPSARPYIFPKEVLDIEIDFNKGLEGYGKDRDEG</sequence>
<evidence type="ECO:0000313" key="1">
    <source>
        <dbReference type="EMBL" id="RDU60213.1"/>
    </source>
</evidence>
<name>A0A3D8I4X9_9HELI</name>
<feature type="non-terminal residue" evidence="1">
    <location>
        <position position="1"/>
    </location>
</feature>
<gene>
    <name evidence="1" type="ORF">CQA53_11005</name>
</gene>
<evidence type="ECO:0000313" key="2">
    <source>
        <dbReference type="Proteomes" id="UP000256379"/>
    </source>
</evidence>
<proteinExistence type="predicted"/>
<reference evidence="1 2" key="1">
    <citation type="submission" date="2018-04" db="EMBL/GenBank/DDBJ databases">
        <title>Novel Campyloabacter and Helicobacter Species and Strains.</title>
        <authorList>
            <person name="Mannion A.J."/>
            <person name="Shen Z."/>
            <person name="Fox J.G."/>
        </authorList>
    </citation>
    <scope>NUCLEOTIDE SEQUENCE [LARGE SCALE GENOMIC DNA]</scope>
    <source>
        <strain evidence="1 2">MIT 17-337</strain>
    </source>
</reference>
<dbReference type="Proteomes" id="UP000256379">
    <property type="component" value="Unassembled WGS sequence"/>
</dbReference>
<dbReference type="EMBL" id="NXLQ01000098">
    <property type="protein sequence ID" value="RDU60213.1"/>
    <property type="molecule type" value="Genomic_DNA"/>
</dbReference>
<comment type="caution">
    <text evidence="1">The sequence shown here is derived from an EMBL/GenBank/DDBJ whole genome shotgun (WGS) entry which is preliminary data.</text>
</comment>
<protein>
    <submittedName>
        <fullName evidence="1">Uncharacterized protein</fullName>
    </submittedName>
</protein>
<keyword evidence="2" id="KW-1185">Reference proteome</keyword>
<organism evidence="1 2">
    <name type="scientific">Helicobacter didelphidarum</name>
    <dbReference type="NCBI Taxonomy" id="2040648"/>
    <lineage>
        <taxon>Bacteria</taxon>
        <taxon>Pseudomonadati</taxon>
        <taxon>Campylobacterota</taxon>
        <taxon>Epsilonproteobacteria</taxon>
        <taxon>Campylobacterales</taxon>
        <taxon>Helicobacteraceae</taxon>
        <taxon>Helicobacter</taxon>
    </lineage>
</organism>